<evidence type="ECO:0000313" key="6">
    <source>
        <dbReference type="EMBL" id="TCJ16018.1"/>
    </source>
</evidence>
<keyword evidence="2" id="KW-0805">Transcription regulation</keyword>
<evidence type="ECO:0000259" key="5">
    <source>
        <dbReference type="PROSITE" id="PS50937"/>
    </source>
</evidence>
<dbReference type="Proteomes" id="UP000295244">
    <property type="component" value="Unassembled WGS sequence"/>
</dbReference>
<dbReference type="PANTHER" id="PTHR30204:SF69">
    <property type="entry name" value="MERR-FAMILY TRANSCRIPTIONAL REGULATOR"/>
    <property type="match status" value="1"/>
</dbReference>
<evidence type="ECO:0000256" key="4">
    <source>
        <dbReference type="ARBA" id="ARBA00023163"/>
    </source>
</evidence>
<dbReference type="SUPFAM" id="SSF46955">
    <property type="entry name" value="Putative DNA-binding domain"/>
    <property type="match status" value="1"/>
</dbReference>
<dbReference type="SMART" id="SM00422">
    <property type="entry name" value="HTH_MERR"/>
    <property type="match status" value="1"/>
</dbReference>
<evidence type="ECO:0000313" key="7">
    <source>
        <dbReference type="Proteomes" id="UP000295244"/>
    </source>
</evidence>
<dbReference type="GO" id="GO:0003677">
    <property type="term" value="F:DNA binding"/>
    <property type="evidence" value="ECO:0007669"/>
    <property type="project" value="UniProtKB-KW"/>
</dbReference>
<dbReference type="InterPro" id="IPR009061">
    <property type="entry name" value="DNA-bd_dom_put_sf"/>
</dbReference>
<reference evidence="6 7" key="1">
    <citation type="submission" date="2019-03" db="EMBL/GenBank/DDBJ databases">
        <title>Whole genome sequence of a novel Rubrobacter taiwanensis strain, isolated from Yellowstone National Park.</title>
        <authorList>
            <person name="Freed S."/>
            <person name="Ramaley R.F."/>
            <person name="Kyndt J.A."/>
        </authorList>
    </citation>
    <scope>NUCLEOTIDE SEQUENCE [LARGE SCALE GENOMIC DNA]</scope>
    <source>
        <strain evidence="6 7">Yellowstone</strain>
    </source>
</reference>
<proteinExistence type="predicted"/>
<dbReference type="PANTHER" id="PTHR30204">
    <property type="entry name" value="REDOX-CYCLING DRUG-SENSING TRANSCRIPTIONAL ACTIVATOR SOXR"/>
    <property type="match status" value="1"/>
</dbReference>
<dbReference type="PROSITE" id="PS50937">
    <property type="entry name" value="HTH_MERR_2"/>
    <property type="match status" value="1"/>
</dbReference>
<dbReference type="Gene3D" id="1.10.1660.10">
    <property type="match status" value="1"/>
</dbReference>
<evidence type="ECO:0000256" key="3">
    <source>
        <dbReference type="ARBA" id="ARBA00023125"/>
    </source>
</evidence>
<accession>A0A4R1BG33</accession>
<dbReference type="Pfam" id="PF13411">
    <property type="entry name" value="MerR_1"/>
    <property type="match status" value="1"/>
</dbReference>
<keyword evidence="3" id="KW-0238">DNA-binding</keyword>
<dbReference type="RefSeq" id="WP_132691888.1">
    <property type="nucleotide sequence ID" value="NZ_SKBU01000019.1"/>
</dbReference>
<protein>
    <submittedName>
        <fullName evidence="6">MerR family transcriptional regulator</fullName>
    </submittedName>
</protein>
<dbReference type="InterPro" id="IPR000551">
    <property type="entry name" value="MerR-type_HTH_dom"/>
</dbReference>
<sequence>MSRRLKIGDAAKLAGLTPKAVRHYEALGLLTPERSESGYRLYGADELLRLHRIKRLRELGLSLEQVREVLAAPDGGQTLRRALEALHAGVLEEIRHLQDRRALLEALLAREDLEAPDTSPTMRILERHLGEHLHDEVSPELLERERRLWATLDAFRWPAEYGEAIESMARYFAQHPEEYRRELAIAGRVADIADLPEDAPEVEALARECARRYRALSEEEMTGGAEGVGGAEGEVLVEIIASQLAPAQRRFVELLRKYLEEE</sequence>
<dbReference type="InterPro" id="IPR047057">
    <property type="entry name" value="MerR_fam"/>
</dbReference>
<gene>
    <name evidence="6" type="ORF">E0L93_11075</name>
</gene>
<evidence type="ECO:0000256" key="2">
    <source>
        <dbReference type="ARBA" id="ARBA00023015"/>
    </source>
</evidence>
<dbReference type="PROSITE" id="PS00552">
    <property type="entry name" value="HTH_MERR_1"/>
    <property type="match status" value="1"/>
</dbReference>
<dbReference type="PRINTS" id="PR00040">
    <property type="entry name" value="HTHMERR"/>
</dbReference>
<name>A0A4R1BG33_9ACTN</name>
<keyword evidence="4" id="KW-0804">Transcription</keyword>
<feature type="domain" description="HTH merR-type" evidence="5">
    <location>
        <begin position="4"/>
        <end position="72"/>
    </location>
</feature>
<comment type="caution">
    <text evidence="6">The sequence shown here is derived from an EMBL/GenBank/DDBJ whole genome shotgun (WGS) entry which is preliminary data.</text>
</comment>
<keyword evidence="1" id="KW-0678">Repressor</keyword>
<organism evidence="6 7">
    <name type="scientific">Rubrobacter taiwanensis</name>
    <dbReference type="NCBI Taxonomy" id="185139"/>
    <lineage>
        <taxon>Bacteria</taxon>
        <taxon>Bacillati</taxon>
        <taxon>Actinomycetota</taxon>
        <taxon>Rubrobacteria</taxon>
        <taxon>Rubrobacterales</taxon>
        <taxon>Rubrobacteraceae</taxon>
        <taxon>Rubrobacter</taxon>
    </lineage>
</organism>
<dbReference type="EMBL" id="SKBU01000019">
    <property type="protein sequence ID" value="TCJ16018.1"/>
    <property type="molecule type" value="Genomic_DNA"/>
</dbReference>
<dbReference type="AlphaFoldDB" id="A0A4R1BG33"/>
<keyword evidence="7" id="KW-1185">Reference proteome</keyword>
<dbReference type="GO" id="GO:0003700">
    <property type="term" value="F:DNA-binding transcription factor activity"/>
    <property type="evidence" value="ECO:0007669"/>
    <property type="project" value="InterPro"/>
</dbReference>
<evidence type="ECO:0000256" key="1">
    <source>
        <dbReference type="ARBA" id="ARBA00022491"/>
    </source>
</evidence>
<dbReference type="OrthoDB" id="9802039at2"/>